<feature type="transmembrane region" description="Helical" evidence="8">
    <location>
        <begin position="325"/>
        <end position="346"/>
    </location>
</feature>
<dbReference type="GO" id="GO:0005283">
    <property type="term" value="F:amino acid:sodium symporter activity"/>
    <property type="evidence" value="ECO:0007669"/>
    <property type="project" value="InterPro"/>
</dbReference>
<proteinExistence type="inferred from homology"/>
<comment type="similarity">
    <text evidence="2 8">Belongs to the alanine or glycine:cation symporter (AGCS) (TC 2.A.25) family.</text>
</comment>
<keyword evidence="6 8" id="KW-1133">Transmembrane helix</keyword>
<keyword evidence="3 8" id="KW-0813">Transport</keyword>
<dbReference type="OrthoDB" id="9804874at2"/>
<keyword evidence="10" id="KW-1185">Reference proteome</keyword>
<keyword evidence="7 8" id="KW-0472">Membrane</keyword>
<feature type="transmembrane region" description="Helical" evidence="8">
    <location>
        <begin position="232"/>
        <end position="252"/>
    </location>
</feature>
<dbReference type="NCBIfam" id="TIGR00835">
    <property type="entry name" value="agcS"/>
    <property type="match status" value="1"/>
</dbReference>
<dbReference type="PANTHER" id="PTHR30330">
    <property type="entry name" value="AGSS FAMILY TRANSPORTER, SODIUM-ALANINE"/>
    <property type="match status" value="1"/>
</dbReference>
<dbReference type="AlphaFoldDB" id="A0A3N6NQQ8"/>
<evidence type="ECO:0000256" key="2">
    <source>
        <dbReference type="ARBA" id="ARBA00009261"/>
    </source>
</evidence>
<evidence type="ECO:0000256" key="5">
    <source>
        <dbReference type="ARBA" id="ARBA00022692"/>
    </source>
</evidence>
<feature type="transmembrane region" description="Helical" evidence="8">
    <location>
        <begin position="437"/>
        <end position="456"/>
    </location>
</feature>
<feature type="transmembrane region" description="Helical" evidence="8">
    <location>
        <begin position="206"/>
        <end position="225"/>
    </location>
</feature>
<feature type="transmembrane region" description="Helical" evidence="8">
    <location>
        <begin position="407"/>
        <end position="425"/>
    </location>
</feature>
<comment type="subcellular location">
    <subcellularLocation>
        <location evidence="1 8">Cell membrane</location>
        <topology evidence="1 8">Multi-pass membrane protein</topology>
    </subcellularLocation>
</comment>
<keyword evidence="4 8" id="KW-1003">Cell membrane</keyword>
<dbReference type="Pfam" id="PF01235">
    <property type="entry name" value="Na_Ala_symp"/>
    <property type="match status" value="1"/>
</dbReference>
<keyword evidence="5 8" id="KW-0812">Transmembrane</keyword>
<keyword evidence="8" id="KW-0769">Symport</keyword>
<dbReference type="Proteomes" id="UP000269154">
    <property type="component" value="Unassembled WGS sequence"/>
</dbReference>
<accession>A0A3N6NQQ8</accession>
<evidence type="ECO:0000256" key="1">
    <source>
        <dbReference type="ARBA" id="ARBA00004651"/>
    </source>
</evidence>
<dbReference type="PRINTS" id="PR00175">
    <property type="entry name" value="NAALASMPORT"/>
</dbReference>
<evidence type="ECO:0000313" key="9">
    <source>
        <dbReference type="EMBL" id="RQH43392.1"/>
    </source>
</evidence>
<dbReference type="RefSeq" id="WP_124146482.1">
    <property type="nucleotide sequence ID" value="NZ_CAWOKI010000163.1"/>
</dbReference>
<feature type="transmembrane region" description="Helical" evidence="8">
    <location>
        <begin position="166"/>
        <end position="186"/>
    </location>
</feature>
<name>A0A3N6NQQ8_9CYAN</name>
<evidence type="ECO:0000313" key="10">
    <source>
        <dbReference type="Proteomes" id="UP000269154"/>
    </source>
</evidence>
<gene>
    <name evidence="9" type="ORF">D5R40_13045</name>
</gene>
<organism evidence="9 10">
    <name type="scientific">Okeania hirsuta</name>
    <dbReference type="NCBI Taxonomy" id="1458930"/>
    <lineage>
        <taxon>Bacteria</taxon>
        <taxon>Bacillati</taxon>
        <taxon>Cyanobacteriota</taxon>
        <taxon>Cyanophyceae</taxon>
        <taxon>Oscillatoriophycideae</taxon>
        <taxon>Oscillatoriales</taxon>
        <taxon>Microcoleaceae</taxon>
        <taxon>Okeania</taxon>
    </lineage>
</organism>
<dbReference type="Gene3D" id="1.20.1740.10">
    <property type="entry name" value="Amino acid/polyamine transporter I"/>
    <property type="match status" value="1"/>
</dbReference>
<dbReference type="InterPro" id="IPR001463">
    <property type="entry name" value="Na/Ala_symport"/>
</dbReference>
<feature type="transmembrane region" description="Helical" evidence="8">
    <location>
        <begin position="366"/>
        <end position="387"/>
    </location>
</feature>
<dbReference type="PANTHER" id="PTHR30330:SF3">
    <property type="entry name" value="TRANSCRIPTIONAL REGULATOR, LRP FAMILY"/>
    <property type="match status" value="1"/>
</dbReference>
<evidence type="ECO:0000256" key="4">
    <source>
        <dbReference type="ARBA" id="ARBA00022475"/>
    </source>
</evidence>
<evidence type="ECO:0000256" key="7">
    <source>
        <dbReference type="ARBA" id="ARBA00023136"/>
    </source>
</evidence>
<protein>
    <submittedName>
        <fullName evidence="9">Alanine:cation symporter family protein</fullName>
    </submittedName>
</protein>
<reference evidence="9 10" key="1">
    <citation type="journal article" date="2018" name="ACS Chem. Biol.">
        <title>Ketoreductase domain dysfunction expands chemodiversity: malyngamide biosynthesis in the cyanobacterium Okeania hirsuta.</title>
        <authorList>
            <person name="Moss N.A."/>
            <person name="Leao T."/>
            <person name="Rankin M."/>
            <person name="McCullough T.M."/>
            <person name="Qu P."/>
            <person name="Korobeynikov A."/>
            <person name="Smith J.L."/>
            <person name="Gerwick L."/>
            <person name="Gerwick W.H."/>
        </authorList>
    </citation>
    <scope>NUCLEOTIDE SEQUENCE [LARGE SCALE GENOMIC DNA]</scope>
    <source>
        <strain evidence="9 10">PAB10Feb10-1</strain>
    </source>
</reference>
<evidence type="ECO:0000256" key="8">
    <source>
        <dbReference type="RuleBase" id="RU363064"/>
    </source>
</evidence>
<sequence length="480" mass="51453">MLDWISVTFSQLLKNIDAIIFYRIGGDQGIPLIVLWLISGSLFFTLRMQFINIRAFKHAIDVIWGKYDDPNDEGEVSHFQAMATALSGTVGLGNIAGVAIAISFGGPGAAFWMTIAGLLGMSTKFVECTLAQKYRVVNPDGTSIGGPMYYISMGLADLGQKKLGQFLGGMFALFNIFAVLGSSSIFQSNQSQVVVANVIPFFAQRSWVYGLILVLVVGLVIVGGIQRIAGVAAAIVPTMCGVYFLAGSWVILANFTAIPHAISTIIHSAFAPQAMAGGFVGALIQGIRRAAFSNEAGLGLAAIAHATAKTDEPVREGIVAMLEPFIDTVIICNMTALVVIITGVYNNPEFATLNGSELTLAAFTTVIDWFPAILTICIILFAFSTMISSSYYGQVCWQYLFGNRGVIIYKILFLVGIFVGTVTNPEAVIEFSDAMKITLAFPSLLGAYFLCGKVATDQASYMKRLQAGEMFNESPSKVIG</sequence>
<comment type="caution">
    <text evidence="9">The sequence shown here is derived from an EMBL/GenBank/DDBJ whole genome shotgun (WGS) entry which is preliminary data.</text>
</comment>
<dbReference type="EMBL" id="RCBY01000062">
    <property type="protein sequence ID" value="RQH43392.1"/>
    <property type="molecule type" value="Genomic_DNA"/>
</dbReference>
<dbReference type="GO" id="GO:0005886">
    <property type="term" value="C:plasma membrane"/>
    <property type="evidence" value="ECO:0007669"/>
    <property type="project" value="UniProtKB-SubCell"/>
</dbReference>
<evidence type="ECO:0000256" key="3">
    <source>
        <dbReference type="ARBA" id="ARBA00022448"/>
    </source>
</evidence>
<feature type="transmembrane region" description="Helical" evidence="8">
    <location>
        <begin position="29"/>
        <end position="46"/>
    </location>
</feature>
<evidence type="ECO:0000256" key="6">
    <source>
        <dbReference type="ARBA" id="ARBA00022989"/>
    </source>
</evidence>